<dbReference type="Gene3D" id="1.10.220.150">
    <property type="entry name" value="Arf GTPase activating protein"/>
    <property type="match status" value="1"/>
</dbReference>
<dbReference type="AlphaFoldDB" id="A0A315V7Q5"/>
<evidence type="ECO:0000256" key="2">
    <source>
        <dbReference type="ARBA" id="ARBA00022771"/>
    </source>
</evidence>
<comment type="domain">
    <text evidence="6">PH domain binds phospholipids including phosphatidic acid, phosphatidylinositol 3-phosphate, phosphatidylinositol 3,5-bisphosphate (PIP2) and phosphatidylinositol 3,4,5-trisphosphate (PIP3). May mediate protein binding to PIP2 or PIP3 containing membranes.</text>
</comment>
<keyword evidence="2 5" id="KW-0863">Zinc-finger</keyword>
<dbReference type="GO" id="GO:0005096">
    <property type="term" value="F:GTPase activator activity"/>
    <property type="evidence" value="ECO:0007669"/>
    <property type="project" value="UniProtKB-KW"/>
</dbReference>
<evidence type="ECO:0000259" key="8">
    <source>
        <dbReference type="PROSITE" id="PS50115"/>
    </source>
</evidence>
<evidence type="ECO:0000256" key="4">
    <source>
        <dbReference type="PROSITE-ProRule" id="PRU00023"/>
    </source>
</evidence>
<dbReference type="STRING" id="33528.ENSGAFP00000027585"/>
<dbReference type="PROSITE" id="PS50088">
    <property type="entry name" value="ANK_REPEAT"/>
    <property type="match status" value="2"/>
</dbReference>
<feature type="repeat" description="ANK" evidence="4">
    <location>
        <begin position="292"/>
        <end position="324"/>
    </location>
</feature>
<dbReference type="FunFam" id="1.10.220.150:FF:000007">
    <property type="entry name" value="Arf-GAP with coiled-coil, ANK repeat and PH domain-containing protein 2"/>
    <property type="match status" value="1"/>
</dbReference>
<protein>
    <recommendedName>
        <fullName evidence="6">Arf-GAP with coiled-coil, ANK repeat and PH domain-containing protein</fullName>
        <shortName evidence="6">Cnt-b</shortName>
    </recommendedName>
    <alternativeName>
        <fullName evidence="6">Centaurin-beta</fullName>
    </alternativeName>
</protein>
<evidence type="ECO:0000256" key="3">
    <source>
        <dbReference type="ARBA" id="ARBA00022833"/>
    </source>
</evidence>
<dbReference type="GO" id="GO:0010008">
    <property type="term" value="C:endosome membrane"/>
    <property type="evidence" value="ECO:0007669"/>
    <property type="project" value="UniProtKB-SubCell"/>
</dbReference>
<name>A0A315V7Q5_GAMAF</name>
<dbReference type="InterPro" id="IPR037278">
    <property type="entry name" value="ARFGAP/RecO"/>
</dbReference>
<dbReference type="PROSITE" id="PS50297">
    <property type="entry name" value="ANK_REP_REGION"/>
    <property type="match status" value="2"/>
</dbReference>
<comment type="function">
    <text evidence="6">GTPase-activating protein for the ADP ribosylation factor family.</text>
</comment>
<dbReference type="SMART" id="SM00105">
    <property type="entry name" value="ArfGap"/>
    <property type="match status" value="1"/>
</dbReference>
<dbReference type="PANTHER" id="PTHR23180:SF402">
    <property type="entry name" value="ARF-GAP WITH COILED-COIL, ANK REPEAT AND PH DOMAIN-CONTAINING PROTEIN"/>
    <property type="match status" value="1"/>
</dbReference>
<sequence>MNGSQWKVPTKIAAQTCCALQADSEPLQQAWLAALQGSIDLAYRERGDACLIPPGTGDSAPLPATPPQRPAALAMALGGPGNQRCCDCGEPEPRWAAVNLGATVCIECSGIHRSLGVHLSKVRSLTLDSWEAEQLKLLCILGNDVVNAIYEARCSEEGRVKPRPDSPRSEREAWIRDKYVEKRFVQRRPAGGAADGIFLSEDLKMSGCWTDSPAHRPTGSPGHNISDKTSESADNGSENISASLTFPCDSAASPQKGAGLRLYQASVAGDLVSMATALAEGAEVNGGVAEEEGRTALIGAAVGGSLLACEFLLQNGANVNRRDLRGRGALHAAATAGHTGQVCLLLKRGANQYAVDEKGQDPLAIAMETANADIVTL</sequence>
<keyword evidence="6" id="KW-0677">Repeat</keyword>
<dbReference type="CDD" id="cd08835">
    <property type="entry name" value="ArfGap_ACAP"/>
    <property type="match status" value="1"/>
</dbReference>
<dbReference type="SUPFAM" id="SSF57863">
    <property type="entry name" value="ArfGap/RecO-like zinc finger"/>
    <property type="match status" value="1"/>
</dbReference>
<dbReference type="PANTHER" id="PTHR23180">
    <property type="entry name" value="CENTAURIN/ARF"/>
    <property type="match status" value="1"/>
</dbReference>
<dbReference type="Pfam" id="PF12796">
    <property type="entry name" value="Ank_2"/>
    <property type="match status" value="1"/>
</dbReference>
<dbReference type="SMART" id="SM00248">
    <property type="entry name" value="ANK"/>
    <property type="match status" value="2"/>
</dbReference>
<dbReference type="PRINTS" id="PR00405">
    <property type="entry name" value="REVINTRACTNG"/>
</dbReference>
<evidence type="ECO:0000256" key="1">
    <source>
        <dbReference type="ARBA" id="ARBA00022723"/>
    </source>
</evidence>
<dbReference type="InterPro" id="IPR038508">
    <property type="entry name" value="ArfGAP_dom_sf"/>
</dbReference>
<dbReference type="InterPro" id="IPR001164">
    <property type="entry name" value="ArfGAP_dom"/>
</dbReference>
<comment type="subcellular location">
    <subcellularLocation>
        <location evidence="6">Endosome membrane</location>
        <topology evidence="6">Peripheral membrane protein</topology>
    </subcellularLocation>
</comment>
<keyword evidence="6" id="KW-0343">GTPase activation</keyword>
<reference evidence="9 10" key="1">
    <citation type="journal article" date="2018" name="G3 (Bethesda)">
        <title>A High-Quality Reference Genome for the Invasive Mosquitofish Gambusia affinis Using a Chicago Library.</title>
        <authorList>
            <person name="Hoffberg S.L."/>
            <person name="Troendle N.J."/>
            <person name="Glenn T.C."/>
            <person name="Mahmud O."/>
            <person name="Louha S."/>
            <person name="Chalopin D."/>
            <person name="Bennetzen J.L."/>
            <person name="Mauricio R."/>
        </authorList>
    </citation>
    <scope>NUCLEOTIDE SEQUENCE [LARGE SCALE GENOMIC DNA]</scope>
    <source>
        <strain evidence="9">NE01/NJP1002.9</strain>
        <tissue evidence="9">Muscle</tissue>
    </source>
</reference>
<dbReference type="InterPro" id="IPR045258">
    <property type="entry name" value="ACAP1/2/3-like"/>
</dbReference>
<evidence type="ECO:0000313" key="10">
    <source>
        <dbReference type="Proteomes" id="UP000250572"/>
    </source>
</evidence>
<keyword evidence="3 6" id="KW-0862">Zinc</keyword>
<evidence type="ECO:0000313" key="9">
    <source>
        <dbReference type="EMBL" id="PWA19347.1"/>
    </source>
</evidence>
<comment type="activity regulation">
    <text evidence="6">GAP activity stimulated by phosphatidylinositol 4,5-bisphosphate (PIP2) and phosphatidic acid.</text>
</comment>
<dbReference type="Proteomes" id="UP000250572">
    <property type="component" value="Unassembled WGS sequence"/>
</dbReference>
<dbReference type="GO" id="GO:0008270">
    <property type="term" value="F:zinc ion binding"/>
    <property type="evidence" value="ECO:0007669"/>
    <property type="project" value="UniProtKB-KW"/>
</dbReference>
<organism evidence="9 10">
    <name type="scientific">Gambusia affinis</name>
    <name type="common">Western mosquitofish</name>
    <name type="synonym">Heterandria affinis</name>
    <dbReference type="NCBI Taxonomy" id="33528"/>
    <lineage>
        <taxon>Eukaryota</taxon>
        <taxon>Metazoa</taxon>
        <taxon>Chordata</taxon>
        <taxon>Craniata</taxon>
        <taxon>Vertebrata</taxon>
        <taxon>Euteleostomi</taxon>
        <taxon>Actinopterygii</taxon>
        <taxon>Neopterygii</taxon>
        <taxon>Teleostei</taxon>
        <taxon>Neoteleostei</taxon>
        <taxon>Acanthomorphata</taxon>
        <taxon>Ovalentaria</taxon>
        <taxon>Atherinomorphae</taxon>
        <taxon>Cyprinodontiformes</taxon>
        <taxon>Poeciliidae</taxon>
        <taxon>Poeciliinae</taxon>
        <taxon>Gambusia</taxon>
    </lineage>
</organism>
<dbReference type="SUPFAM" id="SSF48403">
    <property type="entry name" value="Ankyrin repeat"/>
    <property type="match status" value="1"/>
</dbReference>
<keyword evidence="10" id="KW-1185">Reference proteome</keyword>
<feature type="domain" description="Arf-GAP" evidence="8">
    <location>
        <begin position="70"/>
        <end position="192"/>
    </location>
</feature>
<dbReference type="EMBL" id="NHOQ01002149">
    <property type="protein sequence ID" value="PWA19347.1"/>
    <property type="molecule type" value="Genomic_DNA"/>
</dbReference>
<gene>
    <name evidence="9" type="ORF">CCH79_00018359</name>
</gene>
<accession>A0A315V7Q5</accession>
<dbReference type="Gene3D" id="1.25.40.20">
    <property type="entry name" value="Ankyrin repeat-containing domain"/>
    <property type="match status" value="1"/>
</dbReference>
<dbReference type="InterPro" id="IPR002110">
    <property type="entry name" value="Ankyrin_rpt"/>
</dbReference>
<proteinExistence type="predicted"/>
<evidence type="ECO:0000256" key="6">
    <source>
        <dbReference type="RuleBase" id="RU369028"/>
    </source>
</evidence>
<dbReference type="Pfam" id="PF01412">
    <property type="entry name" value="ArfGap"/>
    <property type="match status" value="1"/>
</dbReference>
<comment type="caution">
    <text evidence="9">The sequence shown here is derived from an EMBL/GenBank/DDBJ whole genome shotgun (WGS) entry which is preliminary data.</text>
</comment>
<keyword evidence="6" id="KW-0967">Endosome</keyword>
<evidence type="ECO:0000256" key="5">
    <source>
        <dbReference type="PROSITE-ProRule" id="PRU00288"/>
    </source>
</evidence>
<comment type="domain">
    <text evidence="6">The BAR domain mediates homodimerization, it can neither bind membrane nor impart curvature, but instead requires the neighboring PH domain to achieve these functions.</text>
</comment>
<feature type="region of interest" description="Disordered" evidence="7">
    <location>
        <begin position="210"/>
        <end position="240"/>
    </location>
</feature>
<keyword evidence="4 6" id="KW-0040">ANK repeat</keyword>
<feature type="repeat" description="ANK" evidence="4">
    <location>
        <begin position="325"/>
        <end position="357"/>
    </location>
</feature>
<dbReference type="InterPro" id="IPR036770">
    <property type="entry name" value="Ankyrin_rpt-contain_sf"/>
</dbReference>
<keyword evidence="1 6" id="KW-0479">Metal-binding</keyword>
<evidence type="ECO:0000256" key="7">
    <source>
        <dbReference type="SAM" id="MobiDB-lite"/>
    </source>
</evidence>
<dbReference type="PROSITE" id="PS50115">
    <property type="entry name" value="ARFGAP"/>
    <property type="match status" value="1"/>
</dbReference>